<dbReference type="CDD" id="cd06471">
    <property type="entry name" value="ACD_LpsHSP_like"/>
    <property type="match status" value="1"/>
</dbReference>
<dbReference type="Proteomes" id="UP000664218">
    <property type="component" value="Unassembled WGS sequence"/>
</dbReference>
<dbReference type="RefSeq" id="WP_207599772.1">
    <property type="nucleotide sequence ID" value="NZ_JAFNJU010000006.1"/>
</dbReference>
<dbReference type="SUPFAM" id="SSF49764">
    <property type="entry name" value="HSP20-like chaperones"/>
    <property type="match status" value="1"/>
</dbReference>
<dbReference type="Gene3D" id="2.60.40.790">
    <property type="match status" value="1"/>
</dbReference>
<reference evidence="4" key="1">
    <citation type="submission" date="2021-03" db="EMBL/GenBank/DDBJ databases">
        <title>Proteiniclasticum marinus sp. nov., isolated from tidal flat sediment.</title>
        <authorList>
            <person name="Namirimu T."/>
            <person name="Yang J.-A."/>
            <person name="Yang S.-H."/>
            <person name="Kim Y.-J."/>
            <person name="Kwon K.K."/>
        </authorList>
    </citation>
    <scope>NUCLEOTIDE SEQUENCE</scope>
    <source>
        <strain evidence="4">SCR006</strain>
    </source>
</reference>
<evidence type="ECO:0000313" key="5">
    <source>
        <dbReference type="Proteomes" id="UP000664218"/>
    </source>
</evidence>
<comment type="similarity">
    <text evidence="1 2">Belongs to the small heat shock protein (HSP20) family.</text>
</comment>
<comment type="caution">
    <text evidence="4">The sequence shown here is derived from an EMBL/GenBank/DDBJ whole genome shotgun (WGS) entry which is preliminary data.</text>
</comment>
<name>A0A939HDF5_9CLOT</name>
<keyword evidence="5" id="KW-1185">Reference proteome</keyword>
<dbReference type="AlphaFoldDB" id="A0A939HDF5"/>
<dbReference type="InterPro" id="IPR031107">
    <property type="entry name" value="Small_HSP"/>
</dbReference>
<dbReference type="InterPro" id="IPR002068">
    <property type="entry name" value="A-crystallin/Hsp20_dom"/>
</dbReference>
<dbReference type="EMBL" id="JAFNJU010000006">
    <property type="protein sequence ID" value="MBO1265253.1"/>
    <property type="molecule type" value="Genomic_DNA"/>
</dbReference>
<feature type="domain" description="SHSP" evidence="3">
    <location>
        <begin position="26"/>
        <end position="137"/>
    </location>
</feature>
<sequence>MRNRFSNKGMAPFEEFMTGLNWDFPNVPDRKLFHVDVKETDRGFVLYADLPGYDKDDIRVEYHNKNLTITAHRDTIIETETDKFIMNERTTGEVYRSFYIDDIDEDKVEVHYEGGVLTIDLPKMREDGSARKRFEVK</sequence>
<dbReference type="PANTHER" id="PTHR11527">
    <property type="entry name" value="HEAT-SHOCK PROTEIN 20 FAMILY MEMBER"/>
    <property type="match status" value="1"/>
</dbReference>
<dbReference type="PROSITE" id="PS01031">
    <property type="entry name" value="SHSP"/>
    <property type="match status" value="1"/>
</dbReference>
<evidence type="ECO:0000313" key="4">
    <source>
        <dbReference type="EMBL" id="MBO1265253.1"/>
    </source>
</evidence>
<evidence type="ECO:0000256" key="2">
    <source>
        <dbReference type="RuleBase" id="RU003616"/>
    </source>
</evidence>
<protein>
    <submittedName>
        <fullName evidence="4">Hsp20/alpha crystallin family protein</fullName>
    </submittedName>
</protein>
<proteinExistence type="inferred from homology"/>
<dbReference type="InterPro" id="IPR008978">
    <property type="entry name" value="HSP20-like_chaperone"/>
</dbReference>
<gene>
    <name evidence="4" type="ORF">J3A84_09455</name>
</gene>
<evidence type="ECO:0000259" key="3">
    <source>
        <dbReference type="PROSITE" id="PS01031"/>
    </source>
</evidence>
<dbReference type="Pfam" id="PF00011">
    <property type="entry name" value="HSP20"/>
    <property type="match status" value="1"/>
</dbReference>
<organism evidence="4 5">
    <name type="scientific">Proteiniclasticum aestuarii</name>
    <dbReference type="NCBI Taxonomy" id="2817862"/>
    <lineage>
        <taxon>Bacteria</taxon>
        <taxon>Bacillati</taxon>
        <taxon>Bacillota</taxon>
        <taxon>Clostridia</taxon>
        <taxon>Eubacteriales</taxon>
        <taxon>Clostridiaceae</taxon>
        <taxon>Proteiniclasticum</taxon>
    </lineage>
</organism>
<accession>A0A939HDF5</accession>
<evidence type="ECO:0000256" key="1">
    <source>
        <dbReference type="PROSITE-ProRule" id="PRU00285"/>
    </source>
</evidence>